<dbReference type="OrthoDB" id="2087031at2"/>
<comment type="caution">
    <text evidence="1">The sequence shown here is derived from an EMBL/GenBank/DDBJ whole genome shotgun (WGS) entry which is preliminary data.</text>
</comment>
<dbReference type="Proteomes" id="UP000247523">
    <property type="component" value="Unassembled WGS sequence"/>
</dbReference>
<evidence type="ECO:0000313" key="3">
    <source>
        <dbReference type="Proteomes" id="UP000216411"/>
    </source>
</evidence>
<proteinExistence type="predicted"/>
<evidence type="ECO:0000313" key="2">
    <source>
        <dbReference type="EMBL" id="RDY27362.1"/>
    </source>
</evidence>
<dbReference type="EMBL" id="NOKA02000111">
    <property type="protein sequence ID" value="RDY27362.1"/>
    <property type="molecule type" value="Genomic_DNA"/>
</dbReference>
<name>A0A255IHL4_9FIRM</name>
<accession>A0A255IHL4</accession>
<evidence type="ECO:0000313" key="1">
    <source>
        <dbReference type="EMBL" id="PXV84578.1"/>
    </source>
</evidence>
<organism evidence="1 4">
    <name type="scientific">Lachnotalea glycerini</name>
    <dbReference type="NCBI Taxonomy" id="1763509"/>
    <lineage>
        <taxon>Bacteria</taxon>
        <taxon>Bacillati</taxon>
        <taxon>Bacillota</taxon>
        <taxon>Clostridia</taxon>
        <taxon>Lachnospirales</taxon>
        <taxon>Lachnospiraceae</taxon>
        <taxon>Lachnotalea</taxon>
    </lineage>
</organism>
<reference evidence="2" key="3">
    <citation type="submission" date="2018-07" db="EMBL/GenBank/DDBJ databases">
        <authorList>
            <person name="Quirk P.G."/>
            <person name="Krulwich T.A."/>
        </authorList>
    </citation>
    <scope>NUCLEOTIDE SEQUENCE</scope>
    <source>
        <strain evidence="2">CCRI-19302</strain>
    </source>
</reference>
<dbReference type="RefSeq" id="WP_094377376.1">
    <property type="nucleotide sequence ID" value="NZ_NOKA02000111.1"/>
</dbReference>
<dbReference type="EMBL" id="QICS01000026">
    <property type="protein sequence ID" value="PXV84578.1"/>
    <property type="molecule type" value="Genomic_DNA"/>
</dbReference>
<protein>
    <submittedName>
        <fullName evidence="1">Uncharacterized protein</fullName>
    </submittedName>
</protein>
<sequence>MEKIIKMNKIIFRKNLILTIDEIMKGKKIAHEDIRFKIIPIYEKDKSFNGLDNQMRLIALSEKNVGNRILSLDEVVNLIACQSPLVPIWINVSLNKNEEGNYVFYLETSLRFRKPSLLRNAKTGHAPFKAII</sequence>
<dbReference type="Proteomes" id="UP000216411">
    <property type="component" value="Unassembled WGS sequence"/>
</dbReference>
<reference evidence="2 3" key="1">
    <citation type="journal article" date="2017" name="Genome Announc.">
        <title>Draft Genome Sequence of a Sporulating and Motile Strain of Lachnotalea glycerini Isolated from Water in Quebec City, Canada.</title>
        <authorList>
            <person name="Maheux A.F."/>
            <person name="Boudreau D.K."/>
            <person name="Berube E."/>
            <person name="Boissinot M."/>
            <person name="Raymond F."/>
            <person name="Brodeur S."/>
            <person name="Corbeil J."/>
            <person name="Isabel S."/>
            <person name="Omar R.F."/>
            <person name="Bergeron M.G."/>
        </authorList>
    </citation>
    <scope>NUCLEOTIDE SEQUENCE [LARGE SCALE GENOMIC DNA]</scope>
    <source>
        <strain evidence="2 3">CCRI-19302</strain>
    </source>
</reference>
<dbReference type="AlphaFoldDB" id="A0A255IHL4"/>
<reference evidence="1 4" key="2">
    <citation type="submission" date="2018-05" db="EMBL/GenBank/DDBJ databases">
        <title>Genomic Encyclopedia of Type Strains, Phase IV (KMG-IV): sequencing the most valuable type-strain genomes for metagenomic binning, comparative biology and taxonomic classification.</title>
        <authorList>
            <person name="Goeker M."/>
        </authorList>
    </citation>
    <scope>NUCLEOTIDE SEQUENCE [LARGE SCALE GENOMIC DNA]</scope>
    <source>
        <strain evidence="1 4">DSM 28816</strain>
    </source>
</reference>
<gene>
    <name evidence="1" type="ORF">C8E03_1261</name>
    <name evidence="2" type="ORF">CG710_020815</name>
</gene>
<keyword evidence="3" id="KW-1185">Reference proteome</keyword>
<evidence type="ECO:0000313" key="4">
    <source>
        <dbReference type="Proteomes" id="UP000247523"/>
    </source>
</evidence>